<dbReference type="eggNOG" id="COG0364">
    <property type="taxonomic scope" value="Bacteria"/>
</dbReference>
<dbReference type="Pfam" id="PF00479">
    <property type="entry name" value="G6PD_N"/>
    <property type="match status" value="1"/>
</dbReference>
<dbReference type="AlphaFoldDB" id="S7T4Z5"/>
<dbReference type="STRING" id="1121439.dsat_0894"/>
<evidence type="ECO:0000256" key="2">
    <source>
        <dbReference type="ARBA" id="ARBA00022526"/>
    </source>
</evidence>
<comment type="similarity">
    <text evidence="6">Belongs to the glucose-6-phosphate dehydrogenase family.</text>
</comment>
<evidence type="ECO:0000313" key="10">
    <source>
        <dbReference type="Proteomes" id="UP000014975"/>
    </source>
</evidence>
<dbReference type="GO" id="GO:0005829">
    <property type="term" value="C:cytosol"/>
    <property type="evidence" value="ECO:0007669"/>
    <property type="project" value="TreeGrafter"/>
</dbReference>
<reference evidence="9 10" key="1">
    <citation type="journal article" date="2013" name="Genome Announc.">
        <title>Draft genome sequences for three mercury-methylating, sulfate-reducing bacteria.</title>
        <authorList>
            <person name="Brown S.D."/>
            <person name="Hurt R.A.Jr."/>
            <person name="Gilmour C.C."/>
            <person name="Elias D.A."/>
        </authorList>
    </citation>
    <scope>NUCLEOTIDE SEQUENCE [LARGE SCALE GENOMIC DNA]</scope>
    <source>
        <strain evidence="9 10">DSM 16529</strain>
    </source>
</reference>
<dbReference type="Gene3D" id="3.30.360.10">
    <property type="entry name" value="Dihydrodipicolinate Reductase, domain 2"/>
    <property type="match status" value="1"/>
</dbReference>
<dbReference type="UniPathway" id="UPA00115">
    <property type="reaction ID" value="UER00408"/>
</dbReference>
<feature type="binding site" evidence="6">
    <location>
        <begin position="110"/>
        <end position="111"/>
    </location>
    <ligand>
        <name>NADP(+)</name>
        <dbReference type="ChEBI" id="CHEBI:58349"/>
    </ligand>
</feature>
<dbReference type="PIRSF" id="PIRSF000110">
    <property type="entry name" value="G6PD"/>
    <property type="match status" value="1"/>
</dbReference>
<keyword evidence="10" id="KW-1185">Reference proteome</keyword>
<accession>S7T4Z5</accession>
<keyword evidence="4 6" id="KW-0560">Oxidoreductase</keyword>
<evidence type="ECO:0000259" key="8">
    <source>
        <dbReference type="Pfam" id="PF02781"/>
    </source>
</evidence>
<feature type="binding site" evidence="6">
    <location>
        <position position="369"/>
    </location>
    <ligand>
        <name>substrate</name>
    </ligand>
</feature>
<feature type="binding site" evidence="6">
    <location>
        <position position="177"/>
    </location>
    <ligand>
        <name>NADP(+)</name>
        <dbReference type="ChEBI" id="CHEBI:58349"/>
    </ligand>
</feature>
<dbReference type="InterPro" id="IPR022675">
    <property type="entry name" value="G6P_DH_C"/>
</dbReference>
<dbReference type="InterPro" id="IPR022674">
    <property type="entry name" value="G6P_DH_NAD-bd"/>
</dbReference>
<keyword evidence="2 6" id="KW-0313">Glucose metabolism</keyword>
<name>S7T4Z5_9BACT</name>
<dbReference type="PATRIC" id="fig|1121439.3.peg.2263"/>
<evidence type="ECO:0000256" key="4">
    <source>
        <dbReference type="ARBA" id="ARBA00023002"/>
    </source>
</evidence>
<evidence type="ECO:0000313" key="9">
    <source>
        <dbReference type="EMBL" id="EPR31570.1"/>
    </source>
</evidence>
<dbReference type="GO" id="GO:0004345">
    <property type="term" value="F:glucose-6-phosphate dehydrogenase activity"/>
    <property type="evidence" value="ECO:0007669"/>
    <property type="project" value="UniProtKB-UniRule"/>
</dbReference>
<gene>
    <name evidence="6" type="primary">zwf</name>
    <name evidence="9" type="ORF">dsat_0894</name>
</gene>
<evidence type="ECO:0000256" key="3">
    <source>
        <dbReference type="ARBA" id="ARBA00022857"/>
    </source>
</evidence>
<dbReference type="Pfam" id="PF02781">
    <property type="entry name" value="G6PD_C"/>
    <property type="match status" value="1"/>
</dbReference>
<dbReference type="RefSeq" id="WP_020887591.1">
    <property type="nucleotide sequence ID" value="NZ_ATHI01000028.1"/>
</dbReference>
<evidence type="ECO:0000256" key="5">
    <source>
        <dbReference type="ARBA" id="ARBA00023277"/>
    </source>
</evidence>
<dbReference type="HAMAP" id="MF_00966">
    <property type="entry name" value="G6PD"/>
    <property type="match status" value="1"/>
</dbReference>
<feature type="binding site" evidence="6">
    <location>
        <position position="69"/>
    </location>
    <ligand>
        <name>NADP(+)</name>
        <dbReference type="ChEBI" id="CHEBI:58349"/>
    </ligand>
</feature>
<dbReference type="PANTHER" id="PTHR23429:SF0">
    <property type="entry name" value="GLUCOSE-6-PHOSPHATE 1-DEHYDROGENASE"/>
    <property type="match status" value="1"/>
</dbReference>
<dbReference type="EMBL" id="ATHI01000028">
    <property type="protein sequence ID" value="EPR31570.1"/>
    <property type="molecule type" value="Genomic_DNA"/>
</dbReference>
<keyword evidence="3 6" id="KW-0521">NADP</keyword>
<comment type="function">
    <text evidence="6">Catalyzes the oxidation of glucose 6-phosphate to 6-phosphogluconolactone.</text>
</comment>
<dbReference type="OrthoDB" id="9802739at2"/>
<dbReference type="SUPFAM" id="SSF51735">
    <property type="entry name" value="NAD(P)-binding Rossmann-fold domains"/>
    <property type="match status" value="1"/>
</dbReference>
<comment type="caution">
    <text evidence="6">Lacks conserved residue(s) required for the propagation of feature annotation.</text>
</comment>
<feature type="binding site" evidence="6">
    <location>
        <position position="374"/>
    </location>
    <ligand>
        <name>substrate</name>
    </ligand>
</feature>
<sequence length="515" mass="58629">MNGDVRVETTTYEHSQGGMCVFEHADEPLAVVIFGATGDLTSRKLFPALYRLFRYHGLPENFLVVGASRSDLTHEAFRERMREALREHGEKHMDGWDEMARRVFYCPVADFGLAEAYGPLADFLDAKDRELSLGGNRLFYLAVPPEAYEDIARGLGASGLSRETLPGRSFSRIVVEKPFGSDLETAKALDATLHESFREHQIFRIDHYLAKETVQNVIMLRFANSIFEPLWNRNYVASVHITAAESLGVEHRAGYYEKAGVLRDMFQNHMMQLLALSAMEPPSIFEGERVRDEKTKLYRSLKPFPLDRLDDHLVLGQYGAGEIDGKKVVAYVDEPGVAKDSRIPTLASLKVFVDNWRWQGVPFHLVSGKRLRAKRTEIAVQFKEVPCSMFRHILGDHISANRLVLGIQPREEITLSFQTKTPGPKMCLRTVRMNFDYGQGYTGPALDAYEKVLIDCMLGDHTLFWRQDGVELCWSFLTPILNECEMKERLFVYPAGSDGPERMARLLERREIPRA</sequence>
<comment type="pathway">
    <text evidence="1 6">Carbohydrate degradation; pentose phosphate pathway; D-ribulose 5-phosphate from D-glucose 6-phosphate (oxidative stage): step 1/3.</text>
</comment>
<evidence type="ECO:0000256" key="1">
    <source>
        <dbReference type="ARBA" id="ARBA00004937"/>
    </source>
</evidence>
<feature type="domain" description="Glucose-6-phosphate dehydrogenase C-terminal" evidence="8">
    <location>
        <begin position="219"/>
        <end position="510"/>
    </location>
</feature>
<evidence type="ECO:0000259" key="7">
    <source>
        <dbReference type="Pfam" id="PF00479"/>
    </source>
</evidence>
<keyword evidence="5 6" id="KW-0119">Carbohydrate metabolism</keyword>
<dbReference type="PANTHER" id="PTHR23429">
    <property type="entry name" value="GLUCOSE-6-PHOSPHATE 1-DEHYDROGENASE G6PD"/>
    <property type="match status" value="1"/>
</dbReference>
<comment type="caution">
    <text evidence="9">The sequence shown here is derived from an EMBL/GenBank/DDBJ whole genome shotgun (WGS) entry which is preliminary data.</text>
</comment>
<dbReference type="InterPro" id="IPR036291">
    <property type="entry name" value="NAD(P)-bd_dom_sf"/>
</dbReference>
<feature type="binding site" evidence="6">
    <location>
        <position position="245"/>
    </location>
    <ligand>
        <name>substrate</name>
    </ligand>
</feature>
<dbReference type="Gene3D" id="3.40.50.720">
    <property type="entry name" value="NAD(P)-binding Rossmann-like Domain"/>
    <property type="match status" value="1"/>
</dbReference>
<feature type="binding site" evidence="6">
    <location>
        <position position="207"/>
    </location>
    <ligand>
        <name>substrate</name>
    </ligand>
</feature>
<dbReference type="GO" id="GO:0006006">
    <property type="term" value="P:glucose metabolic process"/>
    <property type="evidence" value="ECO:0007669"/>
    <property type="project" value="UniProtKB-KW"/>
</dbReference>
<proteinExistence type="inferred from homology"/>
<protein>
    <recommendedName>
        <fullName evidence="6">Glucose-6-phosphate 1-dehydrogenase</fullName>
        <shortName evidence="6">G6PD</shortName>
        <ecNumber evidence="6">1.1.1.49</ecNumber>
    </recommendedName>
</protein>
<comment type="catalytic activity">
    <reaction evidence="6">
        <text>D-glucose 6-phosphate + NADP(+) = 6-phospho-D-glucono-1,5-lactone + NADPH + H(+)</text>
        <dbReference type="Rhea" id="RHEA:15841"/>
        <dbReference type="ChEBI" id="CHEBI:15378"/>
        <dbReference type="ChEBI" id="CHEBI:57783"/>
        <dbReference type="ChEBI" id="CHEBI:57955"/>
        <dbReference type="ChEBI" id="CHEBI:58349"/>
        <dbReference type="ChEBI" id="CHEBI:61548"/>
        <dbReference type="EC" id="1.1.1.49"/>
    </reaction>
</comment>
<dbReference type="EC" id="1.1.1.49" evidence="6"/>
<dbReference type="SUPFAM" id="SSF55347">
    <property type="entry name" value="Glyceraldehyde-3-phosphate dehydrogenase-like, C-terminal domain"/>
    <property type="match status" value="1"/>
</dbReference>
<organism evidence="9 10">
    <name type="scientific">Alkalidesulfovibrio alkalitolerans DSM 16529</name>
    <dbReference type="NCBI Taxonomy" id="1121439"/>
    <lineage>
        <taxon>Bacteria</taxon>
        <taxon>Pseudomonadati</taxon>
        <taxon>Thermodesulfobacteriota</taxon>
        <taxon>Desulfovibrionia</taxon>
        <taxon>Desulfovibrionales</taxon>
        <taxon>Desulfovibrionaceae</taxon>
        <taxon>Alkalidesulfovibrio</taxon>
    </lineage>
</organism>
<dbReference type="GO" id="GO:0050661">
    <property type="term" value="F:NADP binding"/>
    <property type="evidence" value="ECO:0007669"/>
    <property type="project" value="UniProtKB-UniRule"/>
</dbReference>
<dbReference type="GO" id="GO:0009051">
    <property type="term" value="P:pentose-phosphate shunt, oxidative branch"/>
    <property type="evidence" value="ECO:0007669"/>
    <property type="project" value="TreeGrafter"/>
</dbReference>
<feature type="binding site" evidence="6">
    <location>
        <position position="211"/>
    </location>
    <ligand>
        <name>substrate</name>
    </ligand>
</feature>
<feature type="active site" description="Proton acceptor" evidence="6">
    <location>
        <position position="269"/>
    </location>
</feature>
<feature type="binding site" evidence="6">
    <location>
        <position position="264"/>
    </location>
    <ligand>
        <name>substrate</name>
    </ligand>
</feature>
<evidence type="ECO:0000256" key="6">
    <source>
        <dbReference type="HAMAP-Rule" id="MF_00966"/>
    </source>
</evidence>
<dbReference type="InterPro" id="IPR001282">
    <property type="entry name" value="G6P_DH"/>
</dbReference>
<feature type="domain" description="Glucose-6-phosphate dehydrogenase NAD-binding" evidence="7">
    <location>
        <begin position="32"/>
        <end position="216"/>
    </location>
</feature>
<dbReference type="Proteomes" id="UP000014975">
    <property type="component" value="Unassembled WGS sequence"/>
</dbReference>
<dbReference type="PRINTS" id="PR00079">
    <property type="entry name" value="G6PDHDRGNASE"/>
</dbReference>
<dbReference type="NCBIfam" id="TIGR00871">
    <property type="entry name" value="zwf"/>
    <property type="match status" value="1"/>
</dbReference>